<accession>A0A978VCM1</accession>
<dbReference type="CDD" id="cd00354">
    <property type="entry name" value="FBPase"/>
    <property type="match status" value="1"/>
</dbReference>
<evidence type="ECO:0000256" key="7">
    <source>
        <dbReference type="ARBA" id="ARBA00011738"/>
    </source>
</evidence>
<evidence type="ECO:0000256" key="18">
    <source>
        <dbReference type="ARBA" id="ARBA00023242"/>
    </source>
</evidence>
<dbReference type="PANTHER" id="PTHR14428:SF5">
    <property type="entry name" value="NUCLEOLAR COMPLEX PROTEIN 3 HOMOLOG"/>
    <property type="match status" value="1"/>
</dbReference>
<keyword evidence="11" id="KW-0934">Plastid</keyword>
<dbReference type="InterPro" id="IPR033391">
    <property type="entry name" value="FBPase_N"/>
</dbReference>
<comment type="similarity">
    <text evidence="5">Belongs to the CBF/MAK21 family.</text>
</comment>
<evidence type="ECO:0000313" key="30">
    <source>
        <dbReference type="Proteomes" id="UP000813462"/>
    </source>
</evidence>
<feature type="region of interest" description="Disordered" evidence="24">
    <location>
        <begin position="1"/>
        <end position="21"/>
    </location>
</feature>
<keyword evidence="13" id="KW-0378">Hydrolase</keyword>
<dbReference type="GO" id="GO:0005730">
    <property type="term" value="C:nucleolus"/>
    <property type="evidence" value="ECO:0007669"/>
    <property type="project" value="UniProtKB-SubCell"/>
</dbReference>
<feature type="domain" description="Nucleolar complex-associated protein 3 N-terminal" evidence="27">
    <location>
        <begin position="198"/>
        <end position="288"/>
    </location>
</feature>
<feature type="compositionally biased region" description="Polar residues" evidence="24">
    <location>
        <begin position="801"/>
        <end position="814"/>
    </location>
</feature>
<keyword evidence="15" id="KW-0809">Transit peptide</keyword>
<evidence type="ECO:0000256" key="4">
    <source>
        <dbReference type="ARBA" id="ARBA00005215"/>
    </source>
</evidence>
<keyword evidence="12" id="KW-0479">Metal-binding</keyword>
<keyword evidence="14" id="KW-0460">Magnesium</keyword>
<dbReference type="EMBL" id="JAEACU010000005">
    <property type="protein sequence ID" value="KAH7528110.1"/>
    <property type="molecule type" value="Genomic_DNA"/>
</dbReference>
<dbReference type="InterPro" id="IPR023079">
    <property type="entry name" value="SBPase"/>
</dbReference>
<evidence type="ECO:0000256" key="20">
    <source>
        <dbReference type="ARBA" id="ARBA00034040"/>
    </source>
</evidence>
<keyword evidence="16" id="KW-0175">Coiled coil</keyword>
<dbReference type="InterPro" id="IPR005612">
    <property type="entry name" value="CCAAT-binding_factor"/>
</dbReference>
<dbReference type="Pfam" id="PF03914">
    <property type="entry name" value="CBF"/>
    <property type="match status" value="1"/>
</dbReference>
<comment type="subcellular location">
    <subcellularLocation>
        <location evidence="3">Nucleus</location>
        <location evidence="3">Nucleolus</location>
    </subcellularLocation>
    <subcellularLocation>
        <location evidence="2">Plastid</location>
        <location evidence="2">Chloroplast</location>
    </subcellularLocation>
</comment>
<keyword evidence="18" id="KW-0539">Nucleus</keyword>
<dbReference type="InterPro" id="IPR016903">
    <property type="entry name" value="Nucleolar_cplx-assoc_3"/>
</dbReference>
<feature type="domain" description="Fructose-1-6-bisphosphatase class I N-terminal" evidence="25">
    <location>
        <begin position="938"/>
        <end position="1118"/>
    </location>
</feature>
<feature type="compositionally biased region" description="Polar residues" evidence="24">
    <location>
        <begin position="113"/>
        <end position="122"/>
    </location>
</feature>
<organism evidence="29 30">
    <name type="scientific">Ziziphus jujuba var. spinosa</name>
    <dbReference type="NCBI Taxonomy" id="714518"/>
    <lineage>
        <taxon>Eukaryota</taxon>
        <taxon>Viridiplantae</taxon>
        <taxon>Streptophyta</taxon>
        <taxon>Embryophyta</taxon>
        <taxon>Tracheophyta</taxon>
        <taxon>Spermatophyta</taxon>
        <taxon>Magnoliopsida</taxon>
        <taxon>eudicotyledons</taxon>
        <taxon>Gunneridae</taxon>
        <taxon>Pentapetalae</taxon>
        <taxon>rosids</taxon>
        <taxon>fabids</taxon>
        <taxon>Rosales</taxon>
        <taxon>Rhamnaceae</taxon>
        <taxon>Paliureae</taxon>
        <taxon>Ziziphus</taxon>
    </lineage>
</organism>
<keyword evidence="9" id="KW-0150">Chloroplast</keyword>
<dbReference type="GO" id="GO:0050278">
    <property type="term" value="F:sedoheptulose-bisphosphatase activity"/>
    <property type="evidence" value="ECO:0007669"/>
    <property type="project" value="UniProtKB-EC"/>
</dbReference>
<dbReference type="PRINTS" id="PR01958">
    <property type="entry name" value="S17BPHPHTASE"/>
</dbReference>
<dbReference type="InterPro" id="IPR020548">
    <property type="entry name" value="Fructose_bisphosphatase_AS"/>
</dbReference>
<evidence type="ECO:0000259" key="27">
    <source>
        <dbReference type="Pfam" id="PF07540"/>
    </source>
</evidence>
<dbReference type="Gene3D" id="3.30.540.10">
    <property type="entry name" value="Fructose-1,6-Bisphosphatase, subunit A, domain 1"/>
    <property type="match status" value="1"/>
</dbReference>
<evidence type="ECO:0000256" key="16">
    <source>
        <dbReference type="ARBA" id="ARBA00023054"/>
    </source>
</evidence>
<evidence type="ECO:0000256" key="17">
    <source>
        <dbReference type="ARBA" id="ARBA00023157"/>
    </source>
</evidence>
<sequence>MVKKQKQKIILPPDLPPDINEDEIEVSDEDLQFVNENREYAGFVSRLDTKSITKHVTRVADVKEDALEALYEKRLKKKLLQREQEEDSKLQVDHVEALPIKTLDGQLKYRTVTKPSTASESGVTGERETGGDDEDDTAGKSIVKLTKAEKRAKLKKSRKEAKKQGKELDESEAEQTPQAVVLAEVKEDLTAEEAFENKKRKLAELGIALLADPESNIKSLKEFLQLCKDNDHAIVKLGLLSLLAVFKDIIPGYRIRLPTEKELEMKVSKDVKKMRFYESTLLSSYKAYLQRLTALEKQLSFQQVAIRCICTLLDAVPHFNFRESLLGVVVRNIGSPDDVISCHGSLSVSLSGHPKDGLCDVLIIVGIGDCWRLCCSTIKSLFKNEGKHGGEATVEAVRLIAHYVKDHNCQWHPDSIEVFLSLSFDEDISRPEKADEKNKGKNKKNKKRKSVEEPSQLQDNRRKRSKQELTEKMREEVNADYKAVAFTPNVAEQRRKQSETLSAVFETYFRILKHALQSIAARPEVDASLSAGGSGSHPLLAPCLKGLGKFSHLIDIDFMGDLIDHLKRLASGGSISENNSGKCLTSLTVSERLQCCIVAFKVMRTNLDALNVDLQQFFVQLYNLILEYRPGRDQGEVLTEALKVMLCDDRQHDMQKAAAFVKRLATFSLCFGSAESMAALVTLKHLLQKNIKCRNLLENDAGGGSVSGSIAKYHPYEKDPNLSGALASVLWELNLLSKHYHPAISLLASNISSMSVANNQVYLSNISPIQAFTDMSLERETFDPPSGINKSNNKRKRGIGSSISASVETSGETSSIDEDELRKKLSAHFMLLRDIKENKKLRSELEHSCQFLGLYARQNPRGKISVTSYPISLRVLSMPKNYNRLKAKAPPASPVLSSPSISPSFNSKVLKPSSLFGESLRTVPKSSIKVLRTKSSLVPRCEIGDSLEEFLTKSTPDRGLIALLLSMGEALRTISFKVKTASCGGTACVNSFGDEQLAVDMLADKLLFEALTYSHFCKYACSEEVPELQDMGGPVQGGFSVAFDPLDGSSIVDTNFTVGTIFGVWPGDKLTGVTGRDQVAAAMGIYGPRTTYVLALKDVPGTHEFLLLDEGKWQHVKETTEIVEGKLFSPGNLRATFDNPEYNKLINFYVKEKYTLRYTGGMVPDVNQIIVKEKGIFTNVTSPTSKAKLRLLFEVAPLGFLIEKAGGYSSDGTQSVLDKVIKNLDDRTQVAYGSKNEIIRFEETLYGSSRLKEAVPVAA</sequence>
<dbReference type="EC" id="3.1.3.37" evidence="8"/>
<evidence type="ECO:0000256" key="23">
    <source>
        <dbReference type="ARBA" id="ARBA00082094"/>
    </source>
</evidence>
<evidence type="ECO:0000256" key="1">
    <source>
        <dbReference type="ARBA" id="ARBA00001946"/>
    </source>
</evidence>
<feature type="region of interest" description="Disordered" evidence="24">
    <location>
        <begin position="111"/>
        <end position="142"/>
    </location>
</feature>
<dbReference type="Pfam" id="PF00316">
    <property type="entry name" value="FBPase"/>
    <property type="match status" value="1"/>
</dbReference>
<dbReference type="SUPFAM" id="SSF48371">
    <property type="entry name" value="ARM repeat"/>
    <property type="match status" value="1"/>
</dbReference>
<comment type="catalytic activity">
    <reaction evidence="20">
        <text>D-sedoheptulose 1,7-bisphosphate + H2O = D-sedoheptulose 7-phosphate + phosphate</text>
        <dbReference type="Rhea" id="RHEA:17461"/>
        <dbReference type="ChEBI" id="CHEBI:15377"/>
        <dbReference type="ChEBI" id="CHEBI:43474"/>
        <dbReference type="ChEBI" id="CHEBI:57483"/>
        <dbReference type="ChEBI" id="CHEBI:58335"/>
        <dbReference type="EC" id="3.1.3.37"/>
    </reaction>
</comment>
<evidence type="ECO:0000256" key="8">
    <source>
        <dbReference type="ARBA" id="ARBA00013045"/>
    </source>
</evidence>
<evidence type="ECO:0000256" key="13">
    <source>
        <dbReference type="ARBA" id="ARBA00022801"/>
    </source>
</evidence>
<dbReference type="InterPro" id="IPR000146">
    <property type="entry name" value="FBPase_class-1"/>
</dbReference>
<comment type="subunit">
    <text evidence="7">Homodimer.</text>
</comment>
<proteinExistence type="inferred from homology"/>
<reference evidence="29" key="1">
    <citation type="journal article" date="2021" name="Front. Plant Sci.">
        <title>Chromosome-Scale Genome Assembly for Chinese Sour Jujube and Insights Into Its Genome Evolution and Domestication Signature.</title>
        <authorList>
            <person name="Shen L.-Y."/>
            <person name="Luo H."/>
            <person name="Wang X.-L."/>
            <person name="Wang X.-M."/>
            <person name="Qiu X.-J."/>
            <person name="Liu H."/>
            <person name="Zhou S.-S."/>
            <person name="Jia K.-H."/>
            <person name="Nie S."/>
            <person name="Bao Y.-T."/>
            <person name="Zhang R.-G."/>
            <person name="Yun Q.-Z."/>
            <person name="Chai Y.-H."/>
            <person name="Lu J.-Y."/>
            <person name="Li Y."/>
            <person name="Zhao S.-W."/>
            <person name="Mao J.-F."/>
            <person name="Jia S.-G."/>
            <person name="Mao Y.-M."/>
        </authorList>
    </citation>
    <scope>NUCLEOTIDE SEQUENCE</scope>
    <source>
        <strain evidence="29">AT0</strain>
        <tissue evidence="29">Leaf</tissue>
    </source>
</reference>
<dbReference type="PROSITE" id="PS00124">
    <property type="entry name" value="FBPASE"/>
    <property type="match status" value="1"/>
</dbReference>
<feature type="compositionally biased region" description="Basic and acidic residues" evidence="24">
    <location>
        <begin position="430"/>
        <end position="439"/>
    </location>
</feature>
<dbReference type="Pfam" id="PF18913">
    <property type="entry name" value="FBPase_C"/>
    <property type="match status" value="1"/>
</dbReference>
<dbReference type="FunFam" id="3.30.540.10:FF:000010">
    <property type="entry name" value="Sedoheptulose-1,7-bisphosphatase, chloroplastic"/>
    <property type="match status" value="1"/>
</dbReference>
<evidence type="ECO:0000256" key="21">
    <source>
        <dbReference type="ARBA" id="ARBA00070639"/>
    </source>
</evidence>
<comment type="similarity">
    <text evidence="6">Belongs to the FBPase class 1 family.</text>
</comment>
<dbReference type="InterPro" id="IPR016024">
    <property type="entry name" value="ARM-type_fold"/>
</dbReference>
<evidence type="ECO:0000259" key="26">
    <source>
        <dbReference type="Pfam" id="PF03914"/>
    </source>
</evidence>
<dbReference type="GO" id="GO:0019253">
    <property type="term" value="P:reductive pentose-phosphate cycle"/>
    <property type="evidence" value="ECO:0007669"/>
    <property type="project" value="UniProtKB-KW"/>
</dbReference>
<comment type="cofactor">
    <cofactor evidence="1">
        <name>Mg(2+)</name>
        <dbReference type="ChEBI" id="CHEBI:18420"/>
    </cofactor>
</comment>
<feature type="compositionally biased region" description="Basic residues" evidence="24">
    <location>
        <begin position="440"/>
        <end position="449"/>
    </location>
</feature>
<dbReference type="FunFam" id="3.40.190.80:FF:000008">
    <property type="entry name" value="Sedoheptulose-1,7-bisphosphatase, chloroplastic"/>
    <property type="match status" value="1"/>
</dbReference>
<dbReference type="GO" id="GO:0006270">
    <property type="term" value="P:DNA replication initiation"/>
    <property type="evidence" value="ECO:0007669"/>
    <property type="project" value="TreeGrafter"/>
</dbReference>
<evidence type="ECO:0000256" key="9">
    <source>
        <dbReference type="ARBA" id="ARBA00022528"/>
    </source>
</evidence>
<evidence type="ECO:0000256" key="6">
    <source>
        <dbReference type="ARBA" id="ARBA00010941"/>
    </source>
</evidence>
<evidence type="ECO:0000256" key="15">
    <source>
        <dbReference type="ARBA" id="ARBA00022946"/>
    </source>
</evidence>
<evidence type="ECO:0000259" key="25">
    <source>
        <dbReference type="Pfam" id="PF00316"/>
    </source>
</evidence>
<dbReference type="GO" id="GO:0046872">
    <property type="term" value="F:metal ion binding"/>
    <property type="evidence" value="ECO:0007669"/>
    <property type="project" value="UniProtKB-KW"/>
</dbReference>
<dbReference type="Proteomes" id="UP000813462">
    <property type="component" value="Unassembled WGS sequence"/>
</dbReference>
<gene>
    <name evidence="29" type="ORF">FEM48_Zijuj05G0037100</name>
</gene>
<evidence type="ECO:0000313" key="29">
    <source>
        <dbReference type="EMBL" id="KAH7528110.1"/>
    </source>
</evidence>
<dbReference type="Gene3D" id="3.40.190.80">
    <property type="match status" value="1"/>
</dbReference>
<name>A0A978VCM1_ZIZJJ</name>
<evidence type="ECO:0000256" key="10">
    <source>
        <dbReference type="ARBA" id="ARBA00022567"/>
    </source>
</evidence>
<protein>
    <recommendedName>
        <fullName evidence="21">Sedoheptulose-1,7-bisphosphatase, chloroplastic</fullName>
        <ecNumber evidence="8">3.1.3.37</ecNumber>
    </recommendedName>
    <alternativeName>
        <fullName evidence="22">SED(1,7)P2ase</fullName>
    </alternativeName>
    <alternativeName>
        <fullName evidence="23">Sedoheptulose bisphosphatase</fullName>
    </alternativeName>
</protein>
<dbReference type="HAMAP" id="MF_01855">
    <property type="entry name" value="FBPase_class1"/>
    <property type="match status" value="1"/>
</dbReference>
<keyword evidence="19" id="KW-0119">Carbohydrate metabolism</keyword>
<dbReference type="GO" id="GO:0003682">
    <property type="term" value="F:chromatin binding"/>
    <property type="evidence" value="ECO:0007669"/>
    <property type="project" value="TreeGrafter"/>
</dbReference>
<comment type="caution">
    <text evidence="29">The sequence shown here is derived from an EMBL/GenBank/DDBJ whole genome shotgun (WGS) entry which is preliminary data.</text>
</comment>
<dbReference type="InterPro" id="IPR044015">
    <property type="entry name" value="FBPase_C_dom"/>
</dbReference>
<feature type="region of interest" description="Disordered" evidence="24">
    <location>
        <begin position="430"/>
        <end position="469"/>
    </location>
</feature>
<feature type="region of interest" description="Disordered" evidence="24">
    <location>
        <begin position="782"/>
        <end position="818"/>
    </location>
</feature>
<evidence type="ECO:0000256" key="22">
    <source>
        <dbReference type="ARBA" id="ARBA00077067"/>
    </source>
</evidence>
<feature type="domain" description="Fructose-1-6-bisphosphatase class 1 C-terminal" evidence="28">
    <location>
        <begin position="1124"/>
        <end position="1244"/>
    </location>
</feature>
<comment type="pathway">
    <text evidence="4">Carbohydrate biosynthesis; Calvin cycle.</text>
</comment>
<evidence type="ECO:0000256" key="19">
    <source>
        <dbReference type="ARBA" id="ARBA00023277"/>
    </source>
</evidence>
<evidence type="ECO:0000256" key="24">
    <source>
        <dbReference type="SAM" id="MobiDB-lite"/>
    </source>
</evidence>
<dbReference type="InterPro" id="IPR011501">
    <property type="entry name" value="Noc3_N"/>
</dbReference>
<keyword evidence="10" id="KW-0113">Calvin cycle</keyword>
<keyword evidence="17" id="KW-1015">Disulfide bond</keyword>
<dbReference type="GO" id="GO:0009507">
    <property type="term" value="C:chloroplast"/>
    <property type="evidence" value="ECO:0007669"/>
    <property type="project" value="UniProtKB-SubCell"/>
</dbReference>
<evidence type="ECO:0000256" key="11">
    <source>
        <dbReference type="ARBA" id="ARBA00022640"/>
    </source>
</evidence>
<feature type="domain" description="CCAAT-binding factor" evidence="26">
    <location>
        <begin position="593"/>
        <end position="748"/>
    </location>
</feature>
<dbReference type="Pfam" id="PF07540">
    <property type="entry name" value="NOC3p"/>
    <property type="match status" value="1"/>
</dbReference>
<evidence type="ECO:0000256" key="2">
    <source>
        <dbReference type="ARBA" id="ARBA00004229"/>
    </source>
</evidence>
<evidence type="ECO:0000256" key="12">
    <source>
        <dbReference type="ARBA" id="ARBA00022723"/>
    </source>
</evidence>
<dbReference type="AlphaFoldDB" id="A0A978VCM1"/>
<evidence type="ECO:0000256" key="3">
    <source>
        <dbReference type="ARBA" id="ARBA00004604"/>
    </source>
</evidence>
<feature type="region of interest" description="Disordered" evidence="24">
    <location>
        <begin position="154"/>
        <end position="176"/>
    </location>
</feature>
<evidence type="ECO:0000256" key="5">
    <source>
        <dbReference type="ARBA" id="ARBA00007797"/>
    </source>
</evidence>
<evidence type="ECO:0000256" key="14">
    <source>
        <dbReference type="ARBA" id="ARBA00022842"/>
    </source>
</evidence>
<dbReference type="SUPFAM" id="SSF56655">
    <property type="entry name" value="Carbohydrate phosphatase"/>
    <property type="match status" value="1"/>
</dbReference>
<evidence type="ECO:0000259" key="28">
    <source>
        <dbReference type="Pfam" id="PF18913"/>
    </source>
</evidence>
<dbReference type="PANTHER" id="PTHR14428">
    <property type="entry name" value="NUCLEOLAR COMPLEX PROTEIN 3"/>
    <property type="match status" value="1"/>
</dbReference>